<evidence type="ECO:0000256" key="3">
    <source>
        <dbReference type="ARBA" id="ARBA00023224"/>
    </source>
</evidence>
<dbReference type="Pfam" id="PF09279">
    <property type="entry name" value="EF-hand_like"/>
    <property type="match status" value="1"/>
</dbReference>
<reference evidence="5" key="1">
    <citation type="submission" date="2020-03" db="EMBL/GenBank/DDBJ databases">
        <authorList>
            <person name="Weist P."/>
        </authorList>
    </citation>
    <scope>NUCLEOTIDE SEQUENCE</scope>
</reference>
<dbReference type="GO" id="GO:0005737">
    <property type="term" value="C:cytoplasm"/>
    <property type="evidence" value="ECO:0007669"/>
    <property type="project" value="UniProtKB-SubCell"/>
</dbReference>
<dbReference type="SUPFAM" id="SSF47473">
    <property type="entry name" value="EF-hand"/>
    <property type="match status" value="1"/>
</dbReference>
<evidence type="ECO:0000313" key="6">
    <source>
        <dbReference type="Proteomes" id="UP001153269"/>
    </source>
</evidence>
<comment type="caution">
    <text evidence="5">The sequence shown here is derived from an EMBL/GenBank/DDBJ whole genome shotgun (WGS) entry which is preliminary data.</text>
</comment>
<organism evidence="5 6">
    <name type="scientific">Pleuronectes platessa</name>
    <name type="common">European plaice</name>
    <dbReference type="NCBI Taxonomy" id="8262"/>
    <lineage>
        <taxon>Eukaryota</taxon>
        <taxon>Metazoa</taxon>
        <taxon>Chordata</taxon>
        <taxon>Craniata</taxon>
        <taxon>Vertebrata</taxon>
        <taxon>Euteleostomi</taxon>
        <taxon>Actinopterygii</taxon>
        <taxon>Neopterygii</taxon>
        <taxon>Teleostei</taxon>
        <taxon>Neoteleostei</taxon>
        <taxon>Acanthomorphata</taxon>
        <taxon>Carangaria</taxon>
        <taxon>Pleuronectiformes</taxon>
        <taxon>Pleuronectoidei</taxon>
        <taxon>Pleuronectidae</taxon>
        <taxon>Pleuronectes</taxon>
    </lineage>
</organism>
<dbReference type="AlphaFoldDB" id="A0A9N7VVP4"/>
<evidence type="ECO:0000259" key="4">
    <source>
        <dbReference type="Pfam" id="PF09279"/>
    </source>
</evidence>
<name>A0A9N7VVP4_PLEPL</name>
<keyword evidence="2" id="KW-0963">Cytoplasm</keyword>
<dbReference type="InterPro" id="IPR015359">
    <property type="entry name" value="PLC_EF-hand-like"/>
</dbReference>
<dbReference type="FunFam" id="1.10.238.10:FF:000005">
    <property type="entry name" value="Phosphoinositide phospholipase C"/>
    <property type="match status" value="1"/>
</dbReference>
<sequence>MVVPWLHFRGALGKMRRNKPPTSRRTEIQHLYECYASGQTTLPAHDLVRFLHEKQMELTANQETAESLIGRYEIEETGE</sequence>
<evidence type="ECO:0000313" key="5">
    <source>
        <dbReference type="EMBL" id="CAB1455080.1"/>
    </source>
</evidence>
<dbReference type="Gene3D" id="1.10.238.10">
    <property type="entry name" value="EF-hand"/>
    <property type="match status" value="1"/>
</dbReference>
<dbReference type="GO" id="GO:0007165">
    <property type="term" value="P:signal transduction"/>
    <property type="evidence" value="ECO:0007669"/>
    <property type="project" value="UniProtKB-KW"/>
</dbReference>
<accession>A0A9N7VVP4</accession>
<dbReference type="EMBL" id="CADEAL010004238">
    <property type="protein sequence ID" value="CAB1455080.1"/>
    <property type="molecule type" value="Genomic_DNA"/>
</dbReference>
<evidence type="ECO:0000256" key="1">
    <source>
        <dbReference type="ARBA" id="ARBA00004496"/>
    </source>
</evidence>
<comment type="subcellular location">
    <subcellularLocation>
        <location evidence="1">Cytoplasm</location>
    </subcellularLocation>
</comment>
<evidence type="ECO:0000256" key="2">
    <source>
        <dbReference type="ARBA" id="ARBA00022490"/>
    </source>
</evidence>
<dbReference type="Proteomes" id="UP001153269">
    <property type="component" value="Unassembled WGS sequence"/>
</dbReference>
<feature type="domain" description="Phosphoinositide-specific phospholipase C EF-hand-like" evidence="4">
    <location>
        <begin position="23"/>
        <end position="78"/>
    </location>
</feature>
<proteinExistence type="predicted"/>
<gene>
    <name evidence="5" type="ORF">PLEPLA_LOCUS42850</name>
</gene>
<keyword evidence="3" id="KW-0807">Transducer</keyword>
<dbReference type="InterPro" id="IPR011992">
    <property type="entry name" value="EF-hand-dom_pair"/>
</dbReference>
<protein>
    <recommendedName>
        <fullName evidence="4">Phosphoinositide-specific phospholipase C EF-hand-like domain-containing protein</fullName>
    </recommendedName>
</protein>
<keyword evidence="6" id="KW-1185">Reference proteome</keyword>